<dbReference type="GO" id="GO:0000155">
    <property type="term" value="F:phosphorelay sensor kinase activity"/>
    <property type="evidence" value="ECO:0007669"/>
    <property type="project" value="InterPro"/>
</dbReference>
<evidence type="ECO:0000256" key="7">
    <source>
        <dbReference type="ARBA" id="ARBA00022692"/>
    </source>
</evidence>
<accession>H3SAQ0</accession>
<evidence type="ECO:0000256" key="14">
    <source>
        <dbReference type="SAM" id="Phobius"/>
    </source>
</evidence>
<dbReference type="FunFam" id="3.30.565.10:FF:000006">
    <property type="entry name" value="Sensor histidine kinase WalK"/>
    <property type="match status" value="1"/>
</dbReference>
<keyword evidence="4" id="KW-1003">Cell membrane</keyword>
<dbReference type="Proteomes" id="UP000003900">
    <property type="component" value="Unassembled WGS sequence"/>
</dbReference>
<organism evidence="17 18">
    <name type="scientific">Paenibacillus dendritiformis C454</name>
    <dbReference type="NCBI Taxonomy" id="1131935"/>
    <lineage>
        <taxon>Bacteria</taxon>
        <taxon>Bacillati</taxon>
        <taxon>Bacillota</taxon>
        <taxon>Bacilli</taxon>
        <taxon>Bacillales</taxon>
        <taxon>Paenibacillaceae</taxon>
        <taxon>Paenibacillus</taxon>
    </lineage>
</organism>
<feature type="transmembrane region" description="Helical" evidence="14">
    <location>
        <begin position="163"/>
        <end position="186"/>
    </location>
</feature>
<evidence type="ECO:0000313" key="18">
    <source>
        <dbReference type="Proteomes" id="UP000003900"/>
    </source>
</evidence>
<evidence type="ECO:0000256" key="13">
    <source>
        <dbReference type="ARBA" id="ARBA00023136"/>
    </source>
</evidence>
<evidence type="ECO:0000313" key="17">
    <source>
        <dbReference type="EMBL" id="EHQ63843.1"/>
    </source>
</evidence>
<keyword evidence="12" id="KW-0902">Two-component regulatory system</keyword>
<evidence type="ECO:0000256" key="5">
    <source>
        <dbReference type="ARBA" id="ARBA00022553"/>
    </source>
</evidence>
<dbReference type="InterPro" id="IPR005467">
    <property type="entry name" value="His_kinase_dom"/>
</dbReference>
<dbReference type="PANTHER" id="PTHR45528:SF8">
    <property type="entry name" value="HISTIDINE KINASE"/>
    <property type="match status" value="1"/>
</dbReference>
<dbReference type="EC" id="2.7.13.3" evidence="3"/>
<dbReference type="PRINTS" id="PR00344">
    <property type="entry name" value="BCTRLSENSOR"/>
</dbReference>
<dbReference type="PATRIC" id="fig|1131935.3.peg.591"/>
<dbReference type="SMART" id="SM00387">
    <property type="entry name" value="HATPase_c"/>
    <property type="match status" value="1"/>
</dbReference>
<dbReference type="AlphaFoldDB" id="H3SAQ0"/>
<dbReference type="InterPro" id="IPR050398">
    <property type="entry name" value="HssS/ArlS-like"/>
</dbReference>
<dbReference type="SMART" id="SM00304">
    <property type="entry name" value="HAMP"/>
    <property type="match status" value="1"/>
</dbReference>
<evidence type="ECO:0000259" key="16">
    <source>
        <dbReference type="PROSITE" id="PS50885"/>
    </source>
</evidence>
<comment type="subcellular location">
    <subcellularLocation>
        <location evidence="2">Cell membrane</location>
        <topology evidence="2">Multi-pass membrane protein</topology>
    </subcellularLocation>
</comment>
<dbReference type="PROSITE" id="PS50885">
    <property type="entry name" value="HAMP"/>
    <property type="match status" value="1"/>
</dbReference>
<dbReference type="PROSITE" id="PS50109">
    <property type="entry name" value="HIS_KIN"/>
    <property type="match status" value="1"/>
</dbReference>
<dbReference type="Gene3D" id="6.10.340.10">
    <property type="match status" value="1"/>
</dbReference>
<dbReference type="SUPFAM" id="SSF47384">
    <property type="entry name" value="Homodimeric domain of signal transducing histidine kinase"/>
    <property type="match status" value="1"/>
</dbReference>
<dbReference type="GO" id="GO:0005524">
    <property type="term" value="F:ATP binding"/>
    <property type="evidence" value="ECO:0007669"/>
    <property type="project" value="UniProtKB-KW"/>
</dbReference>
<evidence type="ECO:0000256" key="4">
    <source>
        <dbReference type="ARBA" id="ARBA00022475"/>
    </source>
</evidence>
<dbReference type="InterPro" id="IPR003594">
    <property type="entry name" value="HATPase_dom"/>
</dbReference>
<dbReference type="InterPro" id="IPR036097">
    <property type="entry name" value="HisK_dim/P_sf"/>
</dbReference>
<evidence type="ECO:0000256" key="9">
    <source>
        <dbReference type="ARBA" id="ARBA00022777"/>
    </source>
</evidence>
<dbReference type="Pfam" id="PF00672">
    <property type="entry name" value="HAMP"/>
    <property type="match status" value="1"/>
</dbReference>
<dbReference type="Gene3D" id="1.10.287.130">
    <property type="match status" value="1"/>
</dbReference>
<proteinExistence type="predicted"/>
<dbReference type="GO" id="GO:0005886">
    <property type="term" value="C:plasma membrane"/>
    <property type="evidence" value="ECO:0007669"/>
    <property type="project" value="UniProtKB-SubCell"/>
</dbReference>
<evidence type="ECO:0000256" key="1">
    <source>
        <dbReference type="ARBA" id="ARBA00000085"/>
    </source>
</evidence>
<dbReference type="EMBL" id="AHKH01000005">
    <property type="protein sequence ID" value="EHQ63843.1"/>
    <property type="molecule type" value="Genomic_DNA"/>
</dbReference>
<sequence length="479" mass="54140">MKIYPFKRQFIVYFCCVIGFSLLVSAMVWGGFLWMLNQGKLDWLRPANHYEKKVPSIQRMVEEEGERLLQKQGATAMERLIDENGMSYAVVDRHGHYLYGTLTNPQIDGRRELIRLLNSTSTQKLGQVHTVMPIIDKTGGVEGAVIVAYILKAGVSPHAKNSFAAVIILMVLVMPFIIVILFTWLFGRRFGRKLNQPIQALIEGTRRVQRRDLDFSFSYEGTSEIAQLMKAFDEMRRELSLSLQREWRLEQERRDMVAALAHDLRTPLAIVQGHVEGLLEGGMKNPDRLERYLRTIDKNTKRAARLVQDMNRVAEMEVPQFRLNFQEVNVKVFVEEKASDIERLCEERNIEFRCSLAGKAEHQGAMLDADKLSELLDNVVSNSLRYTPPGGAIVWTTECAQDDVTLTVTDTGPGFPPDMMKAVFDKFVQGDPSRSRNKGHAGLGLYMAKLIVEKHGGHIDASNRPEGGACVTVTLPRSG</sequence>
<dbReference type="CDD" id="cd00075">
    <property type="entry name" value="HATPase"/>
    <property type="match status" value="1"/>
</dbReference>
<dbReference type="InterPro" id="IPR036890">
    <property type="entry name" value="HATPase_C_sf"/>
</dbReference>
<feature type="transmembrane region" description="Helical" evidence="14">
    <location>
        <begin position="12"/>
        <end position="36"/>
    </location>
</feature>
<keyword evidence="7 14" id="KW-0812">Transmembrane</keyword>
<keyword evidence="13 14" id="KW-0472">Membrane</keyword>
<dbReference type="PANTHER" id="PTHR45528">
    <property type="entry name" value="SENSOR HISTIDINE KINASE CPXA"/>
    <property type="match status" value="1"/>
</dbReference>
<dbReference type="CDD" id="cd06225">
    <property type="entry name" value="HAMP"/>
    <property type="match status" value="1"/>
</dbReference>
<keyword evidence="11 14" id="KW-1133">Transmembrane helix</keyword>
<dbReference type="SUPFAM" id="SSF158472">
    <property type="entry name" value="HAMP domain-like"/>
    <property type="match status" value="1"/>
</dbReference>
<keyword evidence="5" id="KW-0597">Phosphoprotein</keyword>
<feature type="domain" description="HAMP" evidence="16">
    <location>
        <begin position="192"/>
        <end position="244"/>
    </location>
</feature>
<evidence type="ECO:0000256" key="8">
    <source>
        <dbReference type="ARBA" id="ARBA00022741"/>
    </source>
</evidence>
<name>H3SAQ0_9BACL</name>
<keyword evidence="8" id="KW-0547">Nucleotide-binding</keyword>
<dbReference type="OrthoDB" id="84942at2"/>
<keyword evidence="6" id="KW-0808">Transferase</keyword>
<dbReference type="Pfam" id="PF00512">
    <property type="entry name" value="HisKA"/>
    <property type="match status" value="1"/>
</dbReference>
<feature type="domain" description="Histidine kinase" evidence="15">
    <location>
        <begin position="259"/>
        <end position="479"/>
    </location>
</feature>
<evidence type="ECO:0000259" key="15">
    <source>
        <dbReference type="PROSITE" id="PS50109"/>
    </source>
</evidence>
<dbReference type="Pfam" id="PF02518">
    <property type="entry name" value="HATPase_c"/>
    <property type="match status" value="1"/>
</dbReference>
<reference evidence="17 18" key="1">
    <citation type="journal article" date="2012" name="J. Bacteriol.">
        <title>Genome Sequence of the Pattern-Forming Social Bacterium Paenibacillus dendritiformis C454 Chiral Morphotype.</title>
        <authorList>
            <person name="Sirota-Madi A."/>
            <person name="Olender T."/>
            <person name="Helman Y."/>
            <person name="Brainis I."/>
            <person name="Finkelshtein A."/>
            <person name="Roth D."/>
            <person name="Hagai E."/>
            <person name="Leshkowitz D."/>
            <person name="Brodsky L."/>
            <person name="Galatenko V."/>
            <person name="Nikolaev V."/>
            <person name="Gutnick D.L."/>
            <person name="Lancet D."/>
            <person name="Ben-Jacob E."/>
        </authorList>
    </citation>
    <scope>NUCLEOTIDE SEQUENCE [LARGE SCALE GENOMIC DNA]</scope>
    <source>
        <strain evidence="17 18">C454</strain>
    </source>
</reference>
<keyword evidence="9 17" id="KW-0418">Kinase</keyword>
<dbReference type="Gene3D" id="3.30.565.10">
    <property type="entry name" value="Histidine kinase-like ATPase, C-terminal domain"/>
    <property type="match status" value="1"/>
</dbReference>
<evidence type="ECO:0000256" key="3">
    <source>
        <dbReference type="ARBA" id="ARBA00012438"/>
    </source>
</evidence>
<protein>
    <recommendedName>
        <fullName evidence="3">histidine kinase</fullName>
        <ecNumber evidence="3">2.7.13.3</ecNumber>
    </recommendedName>
</protein>
<keyword evidence="18" id="KW-1185">Reference proteome</keyword>
<gene>
    <name evidence="17" type="ORF">PDENDC454_02925</name>
</gene>
<dbReference type="SUPFAM" id="SSF55874">
    <property type="entry name" value="ATPase domain of HSP90 chaperone/DNA topoisomerase II/histidine kinase"/>
    <property type="match status" value="1"/>
</dbReference>
<dbReference type="STRING" id="1131935.PDENDC454_02925"/>
<comment type="caution">
    <text evidence="17">The sequence shown here is derived from an EMBL/GenBank/DDBJ whole genome shotgun (WGS) entry which is preliminary data.</text>
</comment>
<comment type="catalytic activity">
    <reaction evidence="1">
        <text>ATP + protein L-histidine = ADP + protein N-phospho-L-histidine.</text>
        <dbReference type="EC" id="2.7.13.3"/>
    </reaction>
</comment>
<keyword evidence="10" id="KW-0067">ATP-binding</keyword>
<dbReference type="InterPro" id="IPR003660">
    <property type="entry name" value="HAMP_dom"/>
</dbReference>
<evidence type="ECO:0000256" key="11">
    <source>
        <dbReference type="ARBA" id="ARBA00022989"/>
    </source>
</evidence>
<dbReference type="SMART" id="SM00388">
    <property type="entry name" value="HisKA"/>
    <property type="match status" value="1"/>
</dbReference>
<evidence type="ECO:0000256" key="12">
    <source>
        <dbReference type="ARBA" id="ARBA00023012"/>
    </source>
</evidence>
<dbReference type="InterPro" id="IPR003661">
    <property type="entry name" value="HisK_dim/P_dom"/>
</dbReference>
<dbReference type="CDD" id="cd00082">
    <property type="entry name" value="HisKA"/>
    <property type="match status" value="1"/>
</dbReference>
<dbReference type="RefSeq" id="WP_006675091.1">
    <property type="nucleotide sequence ID" value="NZ_AHKH01000005.1"/>
</dbReference>
<evidence type="ECO:0000256" key="6">
    <source>
        <dbReference type="ARBA" id="ARBA00022679"/>
    </source>
</evidence>
<dbReference type="InterPro" id="IPR004358">
    <property type="entry name" value="Sig_transdc_His_kin-like_C"/>
</dbReference>
<evidence type="ECO:0000256" key="10">
    <source>
        <dbReference type="ARBA" id="ARBA00022840"/>
    </source>
</evidence>
<evidence type="ECO:0000256" key="2">
    <source>
        <dbReference type="ARBA" id="ARBA00004651"/>
    </source>
</evidence>